<name>K9AMF0_9STAP</name>
<dbReference type="InterPro" id="IPR044751">
    <property type="entry name" value="Ion_transp-like_CBS"/>
</dbReference>
<feature type="transmembrane region" description="Helical" evidence="11">
    <location>
        <begin position="100"/>
        <end position="124"/>
    </location>
</feature>
<keyword evidence="4 10" id="KW-0812">Transmembrane</keyword>
<dbReference type="PROSITE" id="PS51846">
    <property type="entry name" value="CNNM"/>
    <property type="match status" value="1"/>
</dbReference>
<evidence type="ECO:0000259" key="12">
    <source>
        <dbReference type="PROSITE" id="PS51371"/>
    </source>
</evidence>
<feature type="domain" description="CBS" evidence="12">
    <location>
        <begin position="222"/>
        <end position="282"/>
    </location>
</feature>
<evidence type="ECO:0000256" key="4">
    <source>
        <dbReference type="ARBA" id="ARBA00022692"/>
    </source>
</evidence>
<comment type="similarity">
    <text evidence="2">Belongs to the UPF0053 family.</text>
</comment>
<dbReference type="InterPro" id="IPR005170">
    <property type="entry name" value="Transptr-assoc_dom"/>
</dbReference>
<feature type="transmembrane region" description="Helical" evidence="11">
    <location>
        <begin position="145"/>
        <end position="163"/>
    </location>
</feature>
<evidence type="ECO:0000256" key="2">
    <source>
        <dbReference type="ARBA" id="ARBA00006337"/>
    </source>
</evidence>
<proteinExistence type="inferred from homology"/>
<keyword evidence="5" id="KW-0677">Repeat</keyword>
<feature type="domain" description="CNNM transmembrane" evidence="13">
    <location>
        <begin position="1"/>
        <end position="203"/>
    </location>
</feature>
<dbReference type="PROSITE" id="PS51371">
    <property type="entry name" value="CBS"/>
    <property type="match status" value="2"/>
</dbReference>
<evidence type="ECO:0000256" key="5">
    <source>
        <dbReference type="ARBA" id="ARBA00022737"/>
    </source>
</evidence>
<evidence type="ECO:0000256" key="7">
    <source>
        <dbReference type="ARBA" id="ARBA00023122"/>
    </source>
</evidence>
<gene>
    <name evidence="14" type="ORF">C273_05110</name>
</gene>
<evidence type="ECO:0000256" key="11">
    <source>
        <dbReference type="SAM" id="Phobius"/>
    </source>
</evidence>
<feature type="domain" description="CBS" evidence="12">
    <location>
        <begin position="287"/>
        <end position="344"/>
    </location>
</feature>
<feature type="transmembrane region" description="Helical" evidence="11">
    <location>
        <begin position="60"/>
        <end position="80"/>
    </location>
</feature>
<dbReference type="Pfam" id="PF03471">
    <property type="entry name" value="CorC_HlyC"/>
    <property type="match status" value="1"/>
</dbReference>
<dbReference type="FunFam" id="3.10.580.10:FF:000002">
    <property type="entry name" value="Magnesium/cobalt efflux protein CorC"/>
    <property type="match status" value="1"/>
</dbReference>
<dbReference type="eggNOG" id="COG1253">
    <property type="taxonomic scope" value="Bacteria"/>
</dbReference>
<dbReference type="AlphaFoldDB" id="K9AMF0"/>
<dbReference type="SUPFAM" id="SSF54631">
    <property type="entry name" value="CBS-domain pair"/>
    <property type="match status" value="1"/>
</dbReference>
<dbReference type="SMART" id="SM01091">
    <property type="entry name" value="CorC_HlyC"/>
    <property type="match status" value="1"/>
</dbReference>
<evidence type="ECO:0000256" key="3">
    <source>
        <dbReference type="ARBA" id="ARBA00022475"/>
    </source>
</evidence>
<dbReference type="CDD" id="cd04590">
    <property type="entry name" value="CBS_pair_CorC_HlyC_assoc"/>
    <property type="match status" value="1"/>
</dbReference>
<comment type="subcellular location">
    <subcellularLocation>
        <location evidence="1">Cell membrane</location>
        <topology evidence="1">Multi-pass membrane protein</topology>
    </subcellularLocation>
</comment>
<evidence type="ECO:0000256" key="6">
    <source>
        <dbReference type="ARBA" id="ARBA00022989"/>
    </source>
</evidence>
<dbReference type="STRING" id="1229783.C273_05110"/>
<evidence type="ECO:0000256" key="8">
    <source>
        <dbReference type="ARBA" id="ARBA00023136"/>
    </source>
</evidence>
<evidence type="ECO:0008006" key="16">
    <source>
        <dbReference type="Google" id="ProtNLM"/>
    </source>
</evidence>
<evidence type="ECO:0000256" key="9">
    <source>
        <dbReference type="PROSITE-ProRule" id="PRU00703"/>
    </source>
</evidence>
<dbReference type="Gene3D" id="3.30.465.10">
    <property type="match status" value="1"/>
</dbReference>
<keyword evidence="3" id="KW-1003">Cell membrane</keyword>
<reference evidence="14 15" key="1">
    <citation type="journal article" date="2013" name="Genome Announc.">
        <title>Genome Sequence of Staphylococcus massiliensis Strain S46, Isolated from the Surface of Healthy Human Skin.</title>
        <authorList>
            <person name="Srivastav R."/>
            <person name="Singh A."/>
            <person name="Jangir P.K."/>
            <person name="Kumari C."/>
            <person name="Muduli S."/>
            <person name="Sharma R."/>
        </authorList>
    </citation>
    <scope>NUCLEOTIDE SEQUENCE [LARGE SCALE GENOMIC DNA]</scope>
    <source>
        <strain evidence="14 15">S46</strain>
    </source>
</reference>
<comment type="caution">
    <text evidence="14">The sequence shown here is derived from an EMBL/GenBank/DDBJ whole genome shotgun (WGS) entry which is preliminary data.</text>
</comment>
<dbReference type="InterPro" id="IPR036318">
    <property type="entry name" value="FAD-bd_PCMH-like_sf"/>
</dbReference>
<keyword evidence="8 10" id="KW-0472">Membrane</keyword>
<dbReference type="GO" id="GO:0050660">
    <property type="term" value="F:flavin adenine dinucleotide binding"/>
    <property type="evidence" value="ECO:0007669"/>
    <property type="project" value="InterPro"/>
</dbReference>
<keyword evidence="6 10" id="KW-1133">Transmembrane helix</keyword>
<dbReference type="Pfam" id="PF01595">
    <property type="entry name" value="CNNM"/>
    <property type="match status" value="1"/>
</dbReference>
<keyword evidence="7 9" id="KW-0129">CBS domain</keyword>
<sequence length="454" mass="52310">MEITTIINLIVFFLLIALTTVFVGSEFALVKVRESRIDQLVSEGNRSAFVVKKMVRDLDYYLSACQLGITVTSLGLGWLGEPVFEKILHPLFEFLHVPQAIITTLSLVVAFIIVTYLHVVLGELAPKSFAIQYTERIALLYSRPLYYFGVLMKPLIWLMNGSARQIIRLFGADPNAGDDAMSEEEIKIIMKQSYRGGEINQAELAYMENIFSFDERHAKDIMVPRTQVVALNEPFNVDELLETVNEHHFTRYPITEDGDKDHIKGFINVKEFLTDYASGEKLNISDYIHDLPTISETTMIREALVRMQREHVHISLIIDEYGGTAGILTMEDILEEIVGEIRDEFDSDEVNDIVQLNDKTYQINGRVLLDDLEEKFDIEFDDSEDIDTIGGWLQAHNTDLQQDDFVDTYFDRWIVSEIENHTILNVILRFEQHHERKSVDDELEDEQEETKEEK</sequence>
<dbReference type="InterPro" id="IPR051676">
    <property type="entry name" value="UPF0053_domain"/>
</dbReference>
<feature type="transmembrane region" description="Helical" evidence="11">
    <location>
        <begin position="6"/>
        <end position="30"/>
    </location>
</feature>
<evidence type="ECO:0000256" key="1">
    <source>
        <dbReference type="ARBA" id="ARBA00004651"/>
    </source>
</evidence>
<dbReference type="InterPro" id="IPR016169">
    <property type="entry name" value="FAD-bd_PCMH_sub2"/>
</dbReference>
<dbReference type="Pfam" id="PF00571">
    <property type="entry name" value="CBS"/>
    <property type="match status" value="2"/>
</dbReference>
<dbReference type="Proteomes" id="UP000009885">
    <property type="component" value="Unassembled WGS sequence"/>
</dbReference>
<dbReference type="InterPro" id="IPR046342">
    <property type="entry name" value="CBS_dom_sf"/>
</dbReference>
<dbReference type="PANTHER" id="PTHR43099">
    <property type="entry name" value="UPF0053 PROTEIN YRKA"/>
    <property type="match status" value="1"/>
</dbReference>
<dbReference type="RefSeq" id="WP_009383128.1">
    <property type="nucleotide sequence ID" value="NZ_AMSQ01000006.1"/>
</dbReference>
<keyword evidence="15" id="KW-1185">Reference proteome</keyword>
<protein>
    <recommendedName>
        <fullName evidence="16">Transporter associated domain protein</fullName>
    </recommendedName>
</protein>
<dbReference type="GO" id="GO:0005886">
    <property type="term" value="C:plasma membrane"/>
    <property type="evidence" value="ECO:0007669"/>
    <property type="project" value="UniProtKB-SubCell"/>
</dbReference>
<dbReference type="InterPro" id="IPR000644">
    <property type="entry name" value="CBS_dom"/>
</dbReference>
<evidence type="ECO:0000259" key="13">
    <source>
        <dbReference type="PROSITE" id="PS51846"/>
    </source>
</evidence>
<dbReference type="PATRIC" id="fig|1229783.3.peg.1032"/>
<dbReference type="Gene3D" id="3.10.580.10">
    <property type="entry name" value="CBS-domain"/>
    <property type="match status" value="1"/>
</dbReference>
<evidence type="ECO:0000313" key="14">
    <source>
        <dbReference type="EMBL" id="EKU48563.1"/>
    </source>
</evidence>
<organism evidence="14 15">
    <name type="scientific">Staphylococcus massiliensis S46</name>
    <dbReference type="NCBI Taxonomy" id="1229783"/>
    <lineage>
        <taxon>Bacteria</taxon>
        <taxon>Bacillati</taxon>
        <taxon>Bacillota</taxon>
        <taxon>Bacilli</taxon>
        <taxon>Bacillales</taxon>
        <taxon>Staphylococcaceae</taxon>
        <taxon>Staphylococcus</taxon>
    </lineage>
</organism>
<dbReference type="EMBL" id="AMSQ01000006">
    <property type="protein sequence ID" value="EKU48563.1"/>
    <property type="molecule type" value="Genomic_DNA"/>
</dbReference>
<dbReference type="PANTHER" id="PTHR43099:SF2">
    <property type="entry name" value="UPF0053 PROTEIN YRKA"/>
    <property type="match status" value="1"/>
</dbReference>
<evidence type="ECO:0000313" key="15">
    <source>
        <dbReference type="Proteomes" id="UP000009885"/>
    </source>
</evidence>
<accession>K9AMF0</accession>
<dbReference type="SUPFAM" id="SSF56176">
    <property type="entry name" value="FAD-binding/transporter-associated domain-like"/>
    <property type="match status" value="1"/>
</dbReference>
<dbReference type="OrthoDB" id="9798188at2"/>
<evidence type="ECO:0000256" key="10">
    <source>
        <dbReference type="PROSITE-ProRule" id="PRU01193"/>
    </source>
</evidence>
<dbReference type="InterPro" id="IPR002550">
    <property type="entry name" value="CNNM"/>
</dbReference>